<proteinExistence type="predicted"/>
<reference evidence="2" key="3">
    <citation type="submission" date="2020-12" db="UniProtKB">
        <authorList>
            <consortium name="EnsemblPlants"/>
        </authorList>
    </citation>
    <scope>IDENTIFICATION</scope>
</reference>
<protein>
    <submittedName>
        <fullName evidence="1 2">Uncharacterized protein</fullName>
    </submittedName>
</protein>
<reference evidence="1 3" key="2">
    <citation type="journal article" date="2018" name="Plant J.">
        <title>The Physcomitrella patens chromosome-scale assembly reveals moss genome structure and evolution.</title>
        <authorList>
            <person name="Lang D."/>
            <person name="Ullrich K.K."/>
            <person name="Murat F."/>
            <person name="Fuchs J."/>
            <person name="Jenkins J."/>
            <person name="Haas F.B."/>
            <person name="Piednoel M."/>
            <person name="Gundlach H."/>
            <person name="Van Bel M."/>
            <person name="Meyberg R."/>
            <person name="Vives C."/>
            <person name="Morata J."/>
            <person name="Symeonidi A."/>
            <person name="Hiss M."/>
            <person name="Muchero W."/>
            <person name="Kamisugi Y."/>
            <person name="Saleh O."/>
            <person name="Blanc G."/>
            <person name="Decker E.L."/>
            <person name="van Gessel N."/>
            <person name="Grimwood J."/>
            <person name="Hayes R.D."/>
            <person name="Graham S.W."/>
            <person name="Gunter L.E."/>
            <person name="McDaniel S.F."/>
            <person name="Hoernstein S.N.W."/>
            <person name="Larsson A."/>
            <person name="Li F.W."/>
            <person name="Perroud P.F."/>
            <person name="Phillips J."/>
            <person name="Ranjan P."/>
            <person name="Rokshar D.S."/>
            <person name="Rothfels C.J."/>
            <person name="Schneider L."/>
            <person name="Shu S."/>
            <person name="Stevenson D.W."/>
            <person name="Thummler F."/>
            <person name="Tillich M."/>
            <person name="Villarreal Aguilar J.C."/>
            <person name="Widiez T."/>
            <person name="Wong G.K."/>
            <person name="Wymore A."/>
            <person name="Zhang Y."/>
            <person name="Zimmer A.D."/>
            <person name="Quatrano R.S."/>
            <person name="Mayer K.F.X."/>
            <person name="Goodstein D."/>
            <person name="Casacuberta J.M."/>
            <person name="Vandepoele K."/>
            <person name="Reski R."/>
            <person name="Cuming A.C."/>
            <person name="Tuskan G.A."/>
            <person name="Maumus F."/>
            <person name="Salse J."/>
            <person name="Schmutz J."/>
            <person name="Rensing S.A."/>
        </authorList>
    </citation>
    <scope>NUCLEOTIDE SEQUENCE [LARGE SCALE GENOMIC DNA]</scope>
    <source>
        <strain evidence="2 3">cv. Gransden 2004</strain>
    </source>
</reference>
<evidence type="ECO:0000313" key="1">
    <source>
        <dbReference type="EMBL" id="PNR31584.1"/>
    </source>
</evidence>
<dbReference type="Proteomes" id="UP000006727">
    <property type="component" value="Chromosome 21"/>
</dbReference>
<name>A0A2K1IQM8_PHYPA</name>
<evidence type="ECO:0000313" key="2">
    <source>
        <dbReference type="EnsemblPlants" id="PAC:32915553.CDS.1"/>
    </source>
</evidence>
<dbReference type="InParanoid" id="A0A2K1IQM8"/>
<dbReference type="EMBL" id="ABEU02000021">
    <property type="protein sequence ID" value="PNR31584.1"/>
    <property type="molecule type" value="Genomic_DNA"/>
</dbReference>
<gene>
    <name evidence="1" type="ORF">PHYPA_025705</name>
</gene>
<keyword evidence="3" id="KW-1185">Reference proteome</keyword>
<dbReference type="AlphaFoldDB" id="A0A2K1IQM8"/>
<dbReference type="PaxDb" id="3218-PP1S27_127V6.1"/>
<accession>A0A2K1IQM8</accession>
<sequence length="55" mass="6322">MLEVPDLLAIAIAHVKIFRRMKILIHQFAVNLFMNQSINQRMNGSMIAIWILSIG</sequence>
<reference evidence="1 3" key="1">
    <citation type="journal article" date="2008" name="Science">
        <title>The Physcomitrella genome reveals evolutionary insights into the conquest of land by plants.</title>
        <authorList>
            <person name="Rensing S."/>
            <person name="Lang D."/>
            <person name="Zimmer A."/>
            <person name="Terry A."/>
            <person name="Salamov A."/>
            <person name="Shapiro H."/>
            <person name="Nishiyama T."/>
            <person name="Perroud P.-F."/>
            <person name="Lindquist E."/>
            <person name="Kamisugi Y."/>
            <person name="Tanahashi T."/>
            <person name="Sakakibara K."/>
            <person name="Fujita T."/>
            <person name="Oishi K."/>
            <person name="Shin-I T."/>
            <person name="Kuroki Y."/>
            <person name="Toyoda A."/>
            <person name="Suzuki Y."/>
            <person name="Hashimoto A."/>
            <person name="Yamaguchi K."/>
            <person name="Sugano A."/>
            <person name="Kohara Y."/>
            <person name="Fujiyama A."/>
            <person name="Anterola A."/>
            <person name="Aoki S."/>
            <person name="Ashton N."/>
            <person name="Barbazuk W.B."/>
            <person name="Barker E."/>
            <person name="Bennetzen J."/>
            <person name="Bezanilla M."/>
            <person name="Blankenship R."/>
            <person name="Cho S.H."/>
            <person name="Dutcher S."/>
            <person name="Estelle M."/>
            <person name="Fawcett J.A."/>
            <person name="Gundlach H."/>
            <person name="Hanada K."/>
            <person name="Heyl A."/>
            <person name="Hicks K.A."/>
            <person name="Hugh J."/>
            <person name="Lohr M."/>
            <person name="Mayer K."/>
            <person name="Melkozernov A."/>
            <person name="Murata T."/>
            <person name="Nelson D."/>
            <person name="Pils B."/>
            <person name="Prigge M."/>
            <person name="Reiss B."/>
            <person name="Renner T."/>
            <person name="Rombauts S."/>
            <person name="Rushton P."/>
            <person name="Sanderfoot A."/>
            <person name="Schween G."/>
            <person name="Shiu S.-H."/>
            <person name="Stueber K."/>
            <person name="Theodoulou F.L."/>
            <person name="Tu H."/>
            <person name="Van de Peer Y."/>
            <person name="Verrier P.J."/>
            <person name="Waters E."/>
            <person name="Wood A."/>
            <person name="Yang L."/>
            <person name="Cove D."/>
            <person name="Cuming A."/>
            <person name="Hasebe M."/>
            <person name="Lucas S."/>
            <person name="Mishler D.B."/>
            <person name="Reski R."/>
            <person name="Grigoriev I."/>
            <person name="Quatrano R.S."/>
            <person name="Boore J.L."/>
        </authorList>
    </citation>
    <scope>NUCLEOTIDE SEQUENCE [LARGE SCALE GENOMIC DNA]</scope>
    <source>
        <strain evidence="2 3">cv. Gransden 2004</strain>
    </source>
</reference>
<dbReference type="Gramene" id="Pp3c21_4220V3.1">
    <property type="protein sequence ID" value="PAC:32915553.CDS.1"/>
    <property type="gene ID" value="Pp3c21_4220"/>
</dbReference>
<organism evidence="1">
    <name type="scientific">Physcomitrium patens</name>
    <name type="common">Spreading-leaved earth moss</name>
    <name type="synonym">Physcomitrella patens</name>
    <dbReference type="NCBI Taxonomy" id="3218"/>
    <lineage>
        <taxon>Eukaryota</taxon>
        <taxon>Viridiplantae</taxon>
        <taxon>Streptophyta</taxon>
        <taxon>Embryophyta</taxon>
        <taxon>Bryophyta</taxon>
        <taxon>Bryophytina</taxon>
        <taxon>Bryopsida</taxon>
        <taxon>Funariidae</taxon>
        <taxon>Funariales</taxon>
        <taxon>Funariaceae</taxon>
        <taxon>Physcomitrium</taxon>
    </lineage>
</organism>
<evidence type="ECO:0000313" key="3">
    <source>
        <dbReference type="Proteomes" id="UP000006727"/>
    </source>
</evidence>
<dbReference type="EnsemblPlants" id="Pp3c21_4220V3.1">
    <property type="protein sequence ID" value="PAC:32915553.CDS.1"/>
    <property type="gene ID" value="Pp3c21_4220"/>
</dbReference>